<name>A0A976G822_9BURK</name>
<gene>
    <name evidence="1" type="ORF">CO2235_10143</name>
</gene>
<dbReference type="EMBL" id="OGUS01000109">
    <property type="protein sequence ID" value="SPC10758.1"/>
    <property type="molecule type" value="Genomic_DNA"/>
</dbReference>
<proteinExistence type="predicted"/>
<protein>
    <submittedName>
        <fullName evidence="1">Uncharacterized protein</fullName>
    </submittedName>
</protein>
<dbReference type="AlphaFoldDB" id="A0A976G822"/>
<reference evidence="1 2" key="1">
    <citation type="submission" date="2018-01" db="EMBL/GenBank/DDBJ databases">
        <authorList>
            <person name="Clerissi C."/>
        </authorList>
    </citation>
    <scope>NUCLEOTIDE SEQUENCE [LARGE SCALE GENOMIC DNA]</scope>
    <source>
        <strain evidence="1">Cupriavidus oxalaticus LMG 2235</strain>
    </source>
</reference>
<evidence type="ECO:0000313" key="2">
    <source>
        <dbReference type="Proteomes" id="UP000256862"/>
    </source>
</evidence>
<dbReference type="Proteomes" id="UP000256862">
    <property type="component" value="Chromosome CO2235"/>
</dbReference>
<accession>A0A976G822</accession>
<organism evidence="1 2">
    <name type="scientific">Cupriavidus oxalaticus</name>
    <dbReference type="NCBI Taxonomy" id="96344"/>
    <lineage>
        <taxon>Bacteria</taxon>
        <taxon>Pseudomonadati</taxon>
        <taxon>Pseudomonadota</taxon>
        <taxon>Betaproteobacteria</taxon>
        <taxon>Burkholderiales</taxon>
        <taxon>Burkholderiaceae</taxon>
        <taxon>Cupriavidus</taxon>
    </lineage>
</organism>
<comment type="caution">
    <text evidence="1">The sequence shown here is derived from an EMBL/GenBank/DDBJ whole genome shotgun (WGS) entry which is preliminary data.</text>
</comment>
<evidence type="ECO:0000313" key="1">
    <source>
        <dbReference type="EMBL" id="SPC10758.1"/>
    </source>
</evidence>
<sequence length="87" mass="10364">MGYAMRLFSVRTAIPRVAEYFCNKQPVYHFVNPNARSALSAPFEAGRYFNDTGRQWTYLSPPSWRRTASPRARSTRCWHWPWCWCSR</sequence>